<feature type="region of interest" description="Disordered" evidence="1">
    <location>
        <begin position="38"/>
        <end position="68"/>
    </location>
</feature>
<keyword evidence="2" id="KW-0732">Signal</keyword>
<evidence type="ECO:0000313" key="3">
    <source>
        <dbReference type="EMBL" id="GHI76739.1"/>
    </source>
</evidence>
<protein>
    <submittedName>
        <fullName evidence="3">Uncharacterized protein</fullName>
    </submittedName>
</protein>
<proteinExistence type="predicted"/>
<comment type="caution">
    <text evidence="3">The sequence shown here is derived from an EMBL/GenBank/DDBJ whole genome shotgun (WGS) entry which is preliminary data.</text>
</comment>
<gene>
    <name evidence="3" type="ORF">Sspor_23000</name>
</gene>
<reference evidence="4" key="1">
    <citation type="submission" date="2023-07" db="EMBL/GenBank/DDBJ databases">
        <title>Whole genome shotgun sequence of Streptomyces spororaveus NBRC 15456.</title>
        <authorList>
            <person name="Komaki H."/>
            <person name="Tamura T."/>
        </authorList>
    </citation>
    <scope>NUCLEOTIDE SEQUENCE [LARGE SCALE GENOMIC DNA]</scope>
    <source>
        <strain evidence="4">NBRC 15456</strain>
    </source>
</reference>
<organism evidence="3 4">
    <name type="scientific">Streptomyces spororaveus</name>
    <dbReference type="NCBI Taxonomy" id="284039"/>
    <lineage>
        <taxon>Bacteria</taxon>
        <taxon>Bacillati</taxon>
        <taxon>Actinomycetota</taxon>
        <taxon>Actinomycetes</taxon>
        <taxon>Kitasatosporales</taxon>
        <taxon>Streptomycetaceae</taxon>
        <taxon>Streptomyces</taxon>
    </lineage>
</organism>
<keyword evidence="4" id="KW-1185">Reference proteome</keyword>
<accession>A0ABQ3T8P6</accession>
<evidence type="ECO:0000256" key="1">
    <source>
        <dbReference type="SAM" id="MobiDB-lite"/>
    </source>
</evidence>
<feature type="chain" id="PRO_5046613412" evidence="2">
    <location>
        <begin position="33"/>
        <end position="68"/>
    </location>
</feature>
<evidence type="ECO:0000256" key="2">
    <source>
        <dbReference type="SAM" id="SignalP"/>
    </source>
</evidence>
<dbReference type="RefSeq" id="WP_202198871.1">
    <property type="nucleotide sequence ID" value="NZ_BAAATO010000077.1"/>
</dbReference>
<feature type="signal peptide" evidence="2">
    <location>
        <begin position="1"/>
        <end position="32"/>
    </location>
</feature>
<dbReference type="Proteomes" id="UP000608522">
    <property type="component" value="Unassembled WGS sequence"/>
</dbReference>
<evidence type="ECO:0000313" key="4">
    <source>
        <dbReference type="Proteomes" id="UP000608522"/>
    </source>
</evidence>
<dbReference type="EMBL" id="BNED01000005">
    <property type="protein sequence ID" value="GHI76739.1"/>
    <property type="molecule type" value="Genomic_DNA"/>
</dbReference>
<name>A0ABQ3T8P6_9ACTN</name>
<sequence length="68" mass="6676">MSRYSSGSRRGGTAARPLFALLAATFAATAVAAGTTAAHASAAPAPGVHQPANDVGWNSVGSDSGRIH</sequence>